<dbReference type="Gene3D" id="3.30.70.1440">
    <property type="entry name" value="Multidrug efflux transporter AcrB pore domain"/>
    <property type="match status" value="1"/>
</dbReference>
<dbReference type="PANTHER" id="PTHR32063:SF76">
    <property type="entry name" value="EFFLUX PUMP MEMBRANE TRANSPORTER"/>
    <property type="match status" value="1"/>
</dbReference>
<evidence type="ECO:0000256" key="6">
    <source>
        <dbReference type="ARBA" id="ARBA00022692"/>
    </source>
</evidence>
<dbReference type="InterPro" id="IPR000731">
    <property type="entry name" value="SSD"/>
</dbReference>
<feature type="domain" description="SSD" evidence="10">
    <location>
        <begin position="371"/>
        <end position="498"/>
    </location>
</feature>
<keyword evidence="12" id="KW-1185">Reference proteome</keyword>
<dbReference type="PRINTS" id="PR00702">
    <property type="entry name" value="ACRIFLAVINRP"/>
</dbReference>
<dbReference type="PROSITE" id="PS50156">
    <property type="entry name" value="SSD"/>
    <property type="match status" value="1"/>
</dbReference>
<evidence type="ECO:0000313" key="12">
    <source>
        <dbReference type="Proteomes" id="UP001595721"/>
    </source>
</evidence>
<evidence type="ECO:0000313" key="11">
    <source>
        <dbReference type="EMBL" id="MFC3527710.1"/>
    </source>
</evidence>
<dbReference type="Gene3D" id="1.20.1640.10">
    <property type="entry name" value="Multidrug efflux transporter AcrB transmembrane domain"/>
    <property type="match status" value="2"/>
</dbReference>
<comment type="caution">
    <text evidence="11">The sequence shown here is derived from an EMBL/GenBank/DDBJ whole genome shotgun (WGS) entry which is preliminary data.</text>
</comment>
<keyword evidence="6 9" id="KW-0812">Transmembrane</keyword>
<evidence type="ECO:0000256" key="2">
    <source>
        <dbReference type="ARBA" id="ARBA00010942"/>
    </source>
</evidence>
<evidence type="ECO:0000259" key="10">
    <source>
        <dbReference type="PROSITE" id="PS50156"/>
    </source>
</evidence>
<accession>A0ABV7R4N8</accession>
<reference evidence="12" key="1">
    <citation type="journal article" date="2019" name="Int. J. Syst. Evol. Microbiol.">
        <title>The Global Catalogue of Microorganisms (GCM) 10K type strain sequencing project: providing services to taxonomists for standard genome sequencing and annotation.</title>
        <authorList>
            <consortium name="The Broad Institute Genomics Platform"/>
            <consortium name="The Broad Institute Genome Sequencing Center for Infectious Disease"/>
            <person name="Wu L."/>
            <person name="Ma J."/>
        </authorList>
    </citation>
    <scope>NUCLEOTIDE SEQUENCE [LARGE SCALE GENOMIC DNA]</scope>
    <source>
        <strain evidence="12">KCTC 42899</strain>
    </source>
</reference>
<dbReference type="Gene3D" id="3.30.2090.10">
    <property type="entry name" value="Multidrug efflux transporter AcrB TolC docking domain, DN and DC subdomains"/>
    <property type="match status" value="2"/>
</dbReference>
<evidence type="ECO:0000256" key="7">
    <source>
        <dbReference type="ARBA" id="ARBA00022989"/>
    </source>
</evidence>
<feature type="transmembrane region" description="Helical" evidence="9">
    <location>
        <begin position="970"/>
        <end position="990"/>
    </location>
</feature>
<feature type="transmembrane region" description="Helical" evidence="9">
    <location>
        <begin position="899"/>
        <end position="919"/>
    </location>
</feature>
<sequence length="1068" mass="112820">MLSDVFIKRPRLAGVISIVLTIAGLIAVTAMPVERYPEIAPPVVQVRAAYPGAGAEVVEQAVAQVIETQVVGVDDMIYMSSKSGSDGTYILAISFEVGTDPDIATVNVQNRVSLAEPRLPAEVRQTGVSVLKRSSNLMMGVVLYAEDPDISGETLTNFATINLLDTIKRVPDVGDATIFALNEFSMNVNVDVDRLTSLGMTPADVVGALQSQNVQAAIGTVGGQPQKVDPVLQLNVQTMGRLSEPAEFEQIIIRANSDGSVVRVGDVARVELGARVESIGTTFNGAPGTMIGVYLAPGGNLVNAADTLKQRLEELRPSLPKGVGMTTVADSSVFVLDSMHEVQKTLIEAFVIVGIVVFLFLGSWRATIIPIIAVPVALIGTFAFMLAMGMSLNTVSMLAMVLAIGIVVDDAIVVVEAVEAKMEQNPGMTPAEASHAAMSEITGAILAITMVLLSVFVPVAFIPGIQGELFRQFAVTVSVSMVISAVNALTLSPALCAILLKQSATGHHRKGILGWISNRIDAAGRGYVKIAGVIARRAILGIGLLILGFVLAGALVKAVPSGFLPDEDQGNFIVETRLPDGASVNRTQEVQARVEKMLMELPGVKDVASVTGFSMIDGITKSNAAFAVIDMEPFEERTAPEDSVFAGIRGIAQQGAGIREAMVLPFNVPPIPGLGTGSGFEFELLDRQGRPATELAATARGLMLEANGNPDLSGVYTTFSAESPQLYLDIDRERLYALGLQLNDVFAALGGVFGQVYVNDFNLLGRTWRVNLMGEEEYRDKVDDLGRVYVRSISGDMVPVSAFATVRNTVGPASIERYNNTRSAKLNGGPAAGVASGTALLAMERTANAALPDGYGYEWTGTALQEKAASGQTVMILGMAVLFAYLFLVGLYESWTIPVPVLLSVIFGVCGALLSLLVAGLSLDIYAQIGFVVLIALAAKNAILIVEFAKARREEGEAIYDAAMGGARDRFRAVMMTSFAFIGGLIPLVIAEGASMITRRSVGTGVAGGMLASAVVGIFVIPALYVIFETIREKVKTMMGKPPVYPAADPVAAMAEGGEEADRETGRH</sequence>
<dbReference type="InterPro" id="IPR027463">
    <property type="entry name" value="AcrB_DN_DC_subdom"/>
</dbReference>
<keyword evidence="3 9" id="KW-0813">Transport</keyword>
<protein>
    <recommendedName>
        <fullName evidence="9">Efflux pump membrane transporter</fullName>
    </recommendedName>
</protein>
<feature type="transmembrane region" description="Helical" evidence="9">
    <location>
        <begin position="441"/>
        <end position="461"/>
    </location>
</feature>
<feature type="transmembrane region" description="Helical" evidence="9">
    <location>
        <begin position="925"/>
        <end position="949"/>
    </location>
</feature>
<evidence type="ECO:0000256" key="8">
    <source>
        <dbReference type="ARBA" id="ARBA00023136"/>
    </source>
</evidence>
<dbReference type="NCBIfam" id="TIGR00915">
    <property type="entry name" value="2A0602"/>
    <property type="match status" value="1"/>
</dbReference>
<dbReference type="Gene3D" id="3.30.70.1430">
    <property type="entry name" value="Multidrug efflux transporter AcrB pore domain"/>
    <property type="match status" value="2"/>
</dbReference>
<dbReference type="RefSeq" id="WP_377743243.1">
    <property type="nucleotide sequence ID" value="NZ_JBHRXJ010000003.1"/>
</dbReference>
<dbReference type="SUPFAM" id="SSF82714">
    <property type="entry name" value="Multidrug efflux transporter AcrB TolC docking domain, DN and DC subdomains"/>
    <property type="match status" value="2"/>
</dbReference>
<dbReference type="SUPFAM" id="SSF82866">
    <property type="entry name" value="Multidrug efflux transporter AcrB transmembrane domain"/>
    <property type="match status" value="2"/>
</dbReference>
<name>A0ABV7R4N8_9RHOB</name>
<evidence type="ECO:0000256" key="1">
    <source>
        <dbReference type="ARBA" id="ARBA00004429"/>
    </source>
</evidence>
<dbReference type="EMBL" id="JBHRXJ010000003">
    <property type="protein sequence ID" value="MFC3527710.1"/>
    <property type="molecule type" value="Genomic_DNA"/>
</dbReference>
<dbReference type="Pfam" id="PF00873">
    <property type="entry name" value="ACR_tran"/>
    <property type="match status" value="1"/>
</dbReference>
<keyword evidence="5 9" id="KW-0997">Cell inner membrane</keyword>
<feature type="transmembrane region" description="Helical" evidence="9">
    <location>
        <begin position="538"/>
        <end position="556"/>
    </location>
</feature>
<dbReference type="PANTHER" id="PTHR32063">
    <property type="match status" value="1"/>
</dbReference>
<evidence type="ECO:0000256" key="4">
    <source>
        <dbReference type="ARBA" id="ARBA00022475"/>
    </source>
</evidence>
<feature type="transmembrane region" description="Helical" evidence="9">
    <location>
        <begin position="874"/>
        <end position="892"/>
    </location>
</feature>
<evidence type="ECO:0000256" key="3">
    <source>
        <dbReference type="ARBA" id="ARBA00022448"/>
    </source>
</evidence>
<evidence type="ECO:0000256" key="5">
    <source>
        <dbReference type="ARBA" id="ARBA00022519"/>
    </source>
</evidence>
<dbReference type="Gene3D" id="3.30.70.1320">
    <property type="entry name" value="Multidrug efflux transporter AcrB pore domain like"/>
    <property type="match status" value="1"/>
</dbReference>
<feature type="transmembrane region" description="Helical" evidence="9">
    <location>
        <begin position="12"/>
        <end position="33"/>
    </location>
</feature>
<gene>
    <name evidence="11" type="ORF">ACFOMH_05940</name>
</gene>
<feature type="transmembrane region" description="Helical" evidence="9">
    <location>
        <begin position="1010"/>
        <end position="1028"/>
    </location>
</feature>
<feature type="transmembrane region" description="Helical" evidence="9">
    <location>
        <begin position="473"/>
        <end position="500"/>
    </location>
</feature>
<keyword evidence="8 9" id="KW-0472">Membrane</keyword>
<feature type="transmembrane region" description="Helical" evidence="9">
    <location>
        <begin position="346"/>
        <end position="364"/>
    </location>
</feature>
<dbReference type="InterPro" id="IPR001036">
    <property type="entry name" value="Acrflvin-R"/>
</dbReference>
<dbReference type="SUPFAM" id="SSF82693">
    <property type="entry name" value="Multidrug efflux transporter AcrB pore domain, PN1, PN2, PC1 and PC2 subdomains"/>
    <property type="match status" value="3"/>
</dbReference>
<feature type="transmembrane region" description="Helical" evidence="9">
    <location>
        <begin position="371"/>
        <end position="392"/>
    </location>
</feature>
<keyword evidence="4" id="KW-1003">Cell membrane</keyword>
<feature type="transmembrane region" description="Helical" evidence="9">
    <location>
        <begin position="398"/>
        <end position="420"/>
    </location>
</feature>
<proteinExistence type="inferred from homology"/>
<organism evidence="11 12">
    <name type="scientific">Paracoccus mangrovi</name>
    <dbReference type="NCBI Taxonomy" id="1715645"/>
    <lineage>
        <taxon>Bacteria</taxon>
        <taxon>Pseudomonadati</taxon>
        <taxon>Pseudomonadota</taxon>
        <taxon>Alphaproteobacteria</taxon>
        <taxon>Rhodobacterales</taxon>
        <taxon>Paracoccaceae</taxon>
        <taxon>Paracoccus</taxon>
    </lineage>
</organism>
<dbReference type="Proteomes" id="UP001595721">
    <property type="component" value="Unassembled WGS sequence"/>
</dbReference>
<comment type="similarity">
    <text evidence="2 9">Belongs to the resistance-nodulation-cell division (RND) (TC 2.A.6) family.</text>
</comment>
<evidence type="ECO:0000256" key="9">
    <source>
        <dbReference type="RuleBase" id="RU364070"/>
    </source>
</evidence>
<dbReference type="InterPro" id="IPR004764">
    <property type="entry name" value="MdtF-like"/>
</dbReference>
<keyword evidence="7 9" id="KW-1133">Transmembrane helix</keyword>
<comment type="subcellular location">
    <subcellularLocation>
        <location evidence="1 9">Cell inner membrane</location>
        <topology evidence="1 9">Multi-pass membrane protein</topology>
    </subcellularLocation>
</comment>